<keyword evidence="4" id="KW-0963">Cytoplasm</keyword>
<gene>
    <name evidence="6" type="ORF">niasHS_017710</name>
</gene>
<dbReference type="GO" id="GO:0051301">
    <property type="term" value="P:cell division"/>
    <property type="evidence" value="ECO:0007669"/>
    <property type="project" value="UniProtKB-KW"/>
</dbReference>
<dbReference type="AlphaFoldDB" id="A0ABD2I0Z4"/>
<comment type="subcellular location">
    <subcellularLocation>
        <location evidence="4">Cytoplasm</location>
    </subcellularLocation>
</comment>
<keyword evidence="2 4" id="KW-0498">Mitosis</keyword>
<evidence type="ECO:0000256" key="5">
    <source>
        <dbReference type="SAM" id="MobiDB-lite"/>
    </source>
</evidence>
<feature type="region of interest" description="Disordered" evidence="5">
    <location>
        <begin position="56"/>
        <end position="79"/>
    </location>
</feature>
<keyword evidence="4" id="KW-0131">Cell cycle</keyword>
<evidence type="ECO:0000256" key="4">
    <source>
        <dbReference type="RuleBase" id="RU363120"/>
    </source>
</evidence>
<keyword evidence="3 4" id="KW-0650">Protein phosphatase inhibitor</keyword>
<dbReference type="Proteomes" id="UP001620645">
    <property type="component" value="Unassembled WGS sequence"/>
</dbReference>
<evidence type="ECO:0000313" key="6">
    <source>
        <dbReference type="EMBL" id="KAL3072736.1"/>
    </source>
</evidence>
<comment type="caution">
    <text evidence="6">The sequence shown here is derived from an EMBL/GenBank/DDBJ whole genome shotgun (WGS) entry which is preliminary data.</text>
</comment>
<sequence length="180" mass="19652">MRGEAKDPKGEATAEAVSVEKQQEILLMNKLASTGKLPPKSASNFLQKKLQQRKFFDSGDYNMNKNKPIPPPMGQNLTAANTPKLAVPIETEPEKKMEESAPIIVSQLLPMMRPLAGSISGCSMDGGESDDEGGQLQIPRPDTVPQRKSSILHPSAHSKLSPQPHIHHEHTDESLTFPQS</sequence>
<protein>
    <submittedName>
        <fullName evidence="6">Uncharacterized protein</fullName>
    </submittedName>
</protein>
<proteinExistence type="inferred from homology"/>
<comment type="function">
    <text evidence="4">Protein phosphatase inhibitor that specifically inhibits protein phosphatase 2A (PP2A) during mitosis.</text>
</comment>
<dbReference type="GO" id="GO:0005737">
    <property type="term" value="C:cytoplasm"/>
    <property type="evidence" value="ECO:0007669"/>
    <property type="project" value="UniProtKB-SubCell"/>
</dbReference>
<comment type="similarity">
    <text evidence="1 4">Belongs to the endosulfine family.</text>
</comment>
<name>A0ABD2I0Z4_HETSC</name>
<organism evidence="6 7">
    <name type="scientific">Heterodera schachtii</name>
    <name type="common">Sugarbeet cyst nematode worm</name>
    <name type="synonym">Tylenchus schachtii</name>
    <dbReference type="NCBI Taxonomy" id="97005"/>
    <lineage>
        <taxon>Eukaryota</taxon>
        <taxon>Metazoa</taxon>
        <taxon>Ecdysozoa</taxon>
        <taxon>Nematoda</taxon>
        <taxon>Chromadorea</taxon>
        <taxon>Rhabditida</taxon>
        <taxon>Tylenchina</taxon>
        <taxon>Tylenchomorpha</taxon>
        <taxon>Tylenchoidea</taxon>
        <taxon>Heteroderidae</taxon>
        <taxon>Heteroderinae</taxon>
        <taxon>Heterodera</taxon>
    </lineage>
</organism>
<reference evidence="6 7" key="1">
    <citation type="submission" date="2024-10" db="EMBL/GenBank/DDBJ databases">
        <authorList>
            <person name="Kim D."/>
        </authorList>
    </citation>
    <scope>NUCLEOTIDE SEQUENCE [LARGE SCALE GENOMIC DNA]</scope>
    <source>
        <strain evidence="6">Taebaek</strain>
    </source>
</reference>
<dbReference type="Pfam" id="PF04667">
    <property type="entry name" value="Endosulfine"/>
    <property type="match status" value="1"/>
</dbReference>
<dbReference type="EMBL" id="JBICCN010000373">
    <property type="protein sequence ID" value="KAL3072736.1"/>
    <property type="molecule type" value="Genomic_DNA"/>
</dbReference>
<evidence type="ECO:0000256" key="1">
    <source>
        <dbReference type="ARBA" id="ARBA00010520"/>
    </source>
</evidence>
<accession>A0ABD2I0Z4</accession>
<keyword evidence="7" id="KW-1185">Reference proteome</keyword>
<feature type="region of interest" description="Disordered" evidence="5">
    <location>
        <begin position="115"/>
        <end position="180"/>
    </location>
</feature>
<evidence type="ECO:0000256" key="3">
    <source>
        <dbReference type="ARBA" id="ARBA00023272"/>
    </source>
</evidence>
<evidence type="ECO:0000313" key="7">
    <source>
        <dbReference type="Proteomes" id="UP001620645"/>
    </source>
</evidence>
<dbReference type="GO" id="GO:0004864">
    <property type="term" value="F:protein phosphatase inhibitor activity"/>
    <property type="evidence" value="ECO:0007669"/>
    <property type="project" value="UniProtKB-KW"/>
</dbReference>
<dbReference type="InterPro" id="IPR006760">
    <property type="entry name" value="Endosulphine"/>
</dbReference>
<keyword evidence="4" id="KW-0132">Cell division</keyword>
<evidence type="ECO:0000256" key="2">
    <source>
        <dbReference type="ARBA" id="ARBA00022776"/>
    </source>
</evidence>